<dbReference type="InterPro" id="IPR043169">
    <property type="entry name" value="PMM_cap"/>
</dbReference>
<dbReference type="SFLD" id="SFLDS00003">
    <property type="entry name" value="Haloacid_Dehalogenase"/>
    <property type="match status" value="1"/>
</dbReference>
<evidence type="ECO:0000313" key="1">
    <source>
        <dbReference type="EMBL" id="KAF2157776.1"/>
    </source>
</evidence>
<dbReference type="EMBL" id="ML996081">
    <property type="protein sequence ID" value="KAF2157776.1"/>
    <property type="molecule type" value="Genomic_DNA"/>
</dbReference>
<dbReference type="GO" id="GO:0005829">
    <property type="term" value="C:cytosol"/>
    <property type="evidence" value="ECO:0007669"/>
    <property type="project" value="TreeGrafter"/>
</dbReference>
<keyword evidence="2" id="KW-1185">Reference proteome</keyword>
<gene>
    <name evidence="1" type="ORF">K461DRAFT_274005</name>
</gene>
<dbReference type="NCBIfam" id="TIGR01484">
    <property type="entry name" value="HAD-SF-IIB"/>
    <property type="match status" value="1"/>
</dbReference>
<dbReference type="InterPro" id="IPR036412">
    <property type="entry name" value="HAD-like_sf"/>
</dbReference>
<proteinExistence type="predicted"/>
<dbReference type="Gene3D" id="3.40.50.1000">
    <property type="entry name" value="HAD superfamily/HAD-like"/>
    <property type="match status" value="1"/>
</dbReference>
<dbReference type="PANTHER" id="PTHR10000:SF8">
    <property type="entry name" value="HAD SUPERFAMILY HYDROLASE-LIKE, TYPE 3"/>
    <property type="match status" value="1"/>
</dbReference>
<dbReference type="SFLD" id="SFLDG01140">
    <property type="entry name" value="C2.B:_Phosphomannomutase_and_P"/>
    <property type="match status" value="1"/>
</dbReference>
<organism evidence="1 2">
    <name type="scientific">Myriangium duriaei CBS 260.36</name>
    <dbReference type="NCBI Taxonomy" id="1168546"/>
    <lineage>
        <taxon>Eukaryota</taxon>
        <taxon>Fungi</taxon>
        <taxon>Dikarya</taxon>
        <taxon>Ascomycota</taxon>
        <taxon>Pezizomycotina</taxon>
        <taxon>Dothideomycetes</taxon>
        <taxon>Dothideomycetidae</taxon>
        <taxon>Myriangiales</taxon>
        <taxon>Myriangiaceae</taxon>
        <taxon>Myriangium</taxon>
    </lineage>
</organism>
<dbReference type="PANTHER" id="PTHR10000">
    <property type="entry name" value="PHOSPHOSERINE PHOSPHATASE"/>
    <property type="match status" value="1"/>
</dbReference>
<dbReference type="GO" id="GO:0016791">
    <property type="term" value="F:phosphatase activity"/>
    <property type="evidence" value="ECO:0007669"/>
    <property type="project" value="TreeGrafter"/>
</dbReference>
<protein>
    <submittedName>
        <fullName evidence="1">HAD-like protein</fullName>
    </submittedName>
</protein>
<dbReference type="Proteomes" id="UP000799439">
    <property type="component" value="Unassembled WGS sequence"/>
</dbReference>
<dbReference type="SFLD" id="SFLDG01143">
    <property type="entry name" value="C2.B.3:_Phosphomannomutase_Lik"/>
    <property type="match status" value="1"/>
</dbReference>
<sequence>MISLVAFDLDGTLAESKQALKDTMGEALADLLGVAHVAVISGGDWPQFHKQIVSRLPARADLSKLWLMPTTGTKLYTYKGSEWKPVYAELFSESERKNILEAFDASLEATGFKPEQTWGERIEDRGSQITFSALGQEAPVAEKHKWDPDFAKRKVIQADLYKRLPDLSINMGGATSIDITQKGVDKGYGLKKLRDASGIPLEQMMFIGDAIFPGGNDYPAKEIGLETVRVKDPDGTLAAIAGIVACLK</sequence>
<comment type="caution">
    <text evidence="1">The sequence shown here is derived from an EMBL/GenBank/DDBJ whole genome shotgun (WGS) entry which is preliminary data.</text>
</comment>
<dbReference type="OrthoDB" id="3342868at2759"/>
<dbReference type="Gene3D" id="3.30.1240.20">
    <property type="match status" value="1"/>
</dbReference>
<dbReference type="GO" id="GO:0000287">
    <property type="term" value="F:magnesium ion binding"/>
    <property type="evidence" value="ECO:0007669"/>
    <property type="project" value="TreeGrafter"/>
</dbReference>
<name>A0A9P4JAA2_9PEZI</name>
<dbReference type="InterPro" id="IPR006379">
    <property type="entry name" value="HAD-SF_hydro_IIB"/>
</dbReference>
<evidence type="ECO:0000313" key="2">
    <source>
        <dbReference type="Proteomes" id="UP000799439"/>
    </source>
</evidence>
<dbReference type="SUPFAM" id="SSF56784">
    <property type="entry name" value="HAD-like"/>
    <property type="match status" value="1"/>
</dbReference>
<accession>A0A9P4JAA2</accession>
<dbReference type="InterPro" id="IPR023214">
    <property type="entry name" value="HAD_sf"/>
</dbReference>
<dbReference type="AlphaFoldDB" id="A0A9P4JAA2"/>
<reference evidence="1" key="1">
    <citation type="journal article" date="2020" name="Stud. Mycol.">
        <title>101 Dothideomycetes genomes: a test case for predicting lifestyles and emergence of pathogens.</title>
        <authorList>
            <person name="Haridas S."/>
            <person name="Albert R."/>
            <person name="Binder M."/>
            <person name="Bloem J."/>
            <person name="Labutti K."/>
            <person name="Salamov A."/>
            <person name="Andreopoulos B."/>
            <person name="Baker S."/>
            <person name="Barry K."/>
            <person name="Bills G."/>
            <person name="Bluhm B."/>
            <person name="Cannon C."/>
            <person name="Castanera R."/>
            <person name="Culley D."/>
            <person name="Daum C."/>
            <person name="Ezra D."/>
            <person name="Gonzalez J."/>
            <person name="Henrissat B."/>
            <person name="Kuo A."/>
            <person name="Liang C."/>
            <person name="Lipzen A."/>
            <person name="Lutzoni F."/>
            <person name="Magnuson J."/>
            <person name="Mondo S."/>
            <person name="Nolan M."/>
            <person name="Ohm R."/>
            <person name="Pangilinan J."/>
            <person name="Park H.-J."/>
            <person name="Ramirez L."/>
            <person name="Alfaro M."/>
            <person name="Sun H."/>
            <person name="Tritt A."/>
            <person name="Yoshinaga Y."/>
            <person name="Zwiers L.-H."/>
            <person name="Turgeon B."/>
            <person name="Goodwin S."/>
            <person name="Spatafora J."/>
            <person name="Crous P."/>
            <person name="Grigoriev I."/>
        </authorList>
    </citation>
    <scope>NUCLEOTIDE SEQUENCE</scope>
    <source>
        <strain evidence="1">CBS 260.36</strain>
    </source>
</reference>
<dbReference type="Pfam" id="PF08282">
    <property type="entry name" value="Hydrolase_3"/>
    <property type="match status" value="1"/>
</dbReference>